<dbReference type="FunFam" id="3.40.50.720:FF:000065">
    <property type="entry name" value="UDP-glucuronic acid decarboxylase 1"/>
    <property type="match status" value="1"/>
</dbReference>
<organism evidence="14 15">
    <name type="scientific">Prauserella muralis</name>
    <dbReference type="NCBI Taxonomy" id="588067"/>
    <lineage>
        <taxon>Bacteria</taxon>
        <taxon>Bacillati</taxon>
        <taxon>Actinomycetota</taxon>
        <taxon>Actinomycetes</taxon>
        <taxon>Pseudonocardiales</taxon>
        <taxon>Pseudonocardiaceae</taxon>
        <taxon>Prauserella</taxon>
    </lineage>
</organism>
<evidence type="ECO:0000256" key="6">
    <source>
        <dbReference type="ARBA" id="ARBA00022989"/>
    </source>
</evidence>
<proteinExistence type="predicted"/>
<keyword evidence="3" id="KW-0812">Transmembrane</keyword>
<dbReference type="CDD" id="cd05230">
    <property type="entry name" value="UGD_SDR_e"/>
    <property type="match status" value="1"/>
</dbReference>
<dbReference type="RefSeq" id="WP_112281323.1">
    <property type="nucleotide sequence ID" value="NZ_MASW01000002.1"/>
</dbReference>
<reference evidence="14 15" key="1">
    <citation type="submission" date="2016-07" db="EMBL/GenBank/DDBJ databases">
        <title>Draft genome sequence of Prauserella muralis DSM 45305, isolated from a mould-covered wall in an indoor environment.</title>
        <authorList>
            <person name="Ruckert C."/>
            <person name="Albersmeier A."/>
            <person name="Jiang C.-L."/>
            <person name="Jiang Y."/>
            <person name="Kalinowski J."/>
            <person name="Schneider O."/>
            <person name="Winkler A."/>
            <person name="Zotchev S.B."/>
        </authorList>
    </citation>
    <scope>NUCLEOTIDE SEQUENCE [LARGE SCALE GENOMIC DNA]</scope>
    <source>
        <strain evidence="14 15">DSM 45305</strain>
    </source>
</reference>
<accession>A0A2V4AZM4</accession>
<dbReference type="Pfam" id="PF01370">
    <property type="entry name" value="Epimerase"/>
    <property type="match status" value="1"/>
</dbReference>
<comment type="caution">
    <text evidence="14">The sequence shown here is derived from an EMBL/GenBank/DDBJ whole genome shotgun (WGS) entry which is preliminary data.</text>
</comment>
<evidence type="ECO:0000256" key="12">
    <source>
        <dbReference type="ARBA" id="ARBA00037859"/>
    </source>
</evidence>
<evidence type="ECO:0000256" key="11">
    <source>
        <dbReference type="ARBA" id="ARBA00023239"/>
    </source>
</evidence>
<evidence type="ECO:0000256" key="10">
    <source>
        <dbReference type="ARBA" id="ARBA00023180"/>
    </source>
</evidence>
<keyword evidence="11" id="KW-0456">Lyase</keyword>
<dbReference type="GO" id="GO:0042732">
    <property type="term" value="P:D-xylose metabolic process"/>
    <property type="evidence" value="ECO:0007669"/>
    <property type="project" value="InterPro"/>
</dbReference>
<dbReference type="InterPro" id="IPR001509">
    <property type="entry name" value="Epimerase_deHydtase"/>
</dbReference>
<dbReference type="EMBL" id="MASW01000002">
    <property type="protein sequence ID" value="PXY27322.1"/>
    <property type="molecule type" value="Genomic_DNA"/>
</dbReference>
<evidence type="ECO:0000256" key="7">
    <source>
        <dbReference type="ARBA" id="ARBA00023027"/>
    </source>
</evidence>
<evidence type="ECO:0000256" key="5">
    <source>
        <dbReference type="ARBA" id="ARBA00022968"/>
    </source>
</evidence>
<dbReference type="GO" id="GO:0005737">
    <property type="term" value="C:cytoplasm"/>
    <property type="evidence" value="ECO:0007669"/>
    <property type="project" value="TreeGrafter"/>
</dbReference>
<keyword evidence="8" id="KW-0333">Golgi apparatus</keyword>
<evidence type="ECO:0000256" key="8">
    <source>
        <dbReference type="ARBA" id="ARBA00023034"/>
    </source>
</evidence>
<evidence type="ECO:0000313" key="14">
    <source>
        <dbReference type="EMBL" id="PXY27322.1"/>
    </source>
</evidence>
<keyword evidence="10" id="KW-0325">Glycoprotein</keyword>
<gene>
    <name evidence="14" type="ORF">BAY60_12815</name>
</gene>
<dbReference type="InterPro" id="IPR036291">
    <property type="entry name" value="NAD(P)-bd_dom_sf"/>
</dbReference>
<keyword evidence="6" id="KW-1133">Transmembrane helix</keyword>
<dbReference type="Proteomes" id="UP000249915">
    <property type="component" value="Unassembled WGS sequence"/>
</dbReference>
<sequence>MAAEGGHAVVTGGAGFLGSHLCECLLRKGYRVSCLDSFATGTPRNVARLESRPGFRLVQHDVTDPFPDVGRAALVLHLASAASPKDYARLPIETLRAGAIGTANALEFAGRHGARFVLTSTSEVYGDPLEHPQRETYWGNVNPIGPRSVYDEAKRYAEALTMAHHRQYGADVGIARIFNTYGPRMRADDGRMIPNFITQALAGEPLTVAGTGRQTRSVCYVDDTVAGLLALAESTVPGPVNIGNPHELSVRHIADEIRALSGSRSPVTSIPGAVDDPRRRCPDISVALSLLGWQPEVTLREGLRRTIDWFAAERGAAA</sequence>
<dbReference type="PANTHER" id="PTHR43078">
    <property type="entry name" value="UDP-GLUCURONIC ACID DECARBOXYLASE-RELATED"/>
    <property type="match status" value="1"/>
</dbReference>
<evidence type="ECO:0000256" key="3">
    <source>
        <dbReference type="ARBA" id="ARBA00022692"/>
    </source>
</evidence>
<keyword evidence="4" id="KW-0210">Decarboxylase</keyword>
<feature type="domain" description="NAD-dependent epimerase/dehydratase" evidence="13">
    <location>
        <begin position="9"/>
        <end position="243"/>
    </location>
</feature>
<dbReference type="OrthoDB" id="9801785at2"/>
<keyword evidence="5" id="KW-0735">Signal-anchor</keyword>
<evidence type="ECO:0000313" key="15">
    <source>
        <dbReference type="Proteomes" id="UP000249915"/>
    </source>
</evidence>
<evidence type="ECO:0000256" key="2">
    <source>
        <dbReference type="ARBA" id="ARBA00004323"/>
    </source>
</evidence>
<dbReference type="Gene3D" id="3.40.50.720">
    <property type="entry name" value="NAD(P)-binding Rossmann-like Domain"/>
    <property type="match status" value="1"/>
</dbReference>
<dbReference type="GO" id="GO:0048040">
    <property type="term" value="F:UDP-glucuronate decarboxylase activity"/>
    <property type="evidence" value="ECO:0007669"/>
    <property type="project" value="TreeGrafter"/>
</dbReference>
<comment type="cofactor">
    <cofactor evidence="1">
        <name>NAD(+)</name>
        <dbReference type="ChEBI" id="CHEBI:57540"/>
    </cofactor>
</comment>
<keyword evidence="15" id="KW-1185">Reference proteome</keyword>
<dbReference type="PANTHER" id="PTHR43078:SF6">
    <property type="entry name" value="UDP-GLUCURONIC ACID DECARBOXYLASE 1"/>
    <property type="match status" value="1"/>
</dbReference>
<dbReference type="AlphaFoldDB" id="A0A2V4AZM4"/>
<dbReference type="GO" id="GO:0070403">
    <property type="term" value="F:NAD+ binding"/>
    <property type="evidence" value="ECO:0007669"/>
    <property type="project" value="InterPro"/>
</dbReference>
<name>A0A2V4AZM4_9PSEU</name>
<evidence type="ECO:0000259" key="13">
    <source>
        <dbReference type="Pfam" id="PF01370"/>
    </source>
</evidence>
<keyword evidence="9" id="KW-0472">Membrane</keyword>
<dbReference type="SUPFAM" id="SSF51735">
    <property type="entry name" value="NAD(P)-binding Rossmann-fold domains"/>
    <property type="match status" value="1"/>
</dbReference>
<dbReference type="GO" id="GO:0033320">
    <property type="term" value="P:UDP-D-xylose biosynthetic process"/>
    <property type="evidence" value="ECO:0007669"/>
    <property type="project" value="UniProtKB-UniPathway"/>
</dbReference>
<dbReference type="UniPathway" id="UPA00796">
    <property type="reaction ID" value="UER00771"/>
</dbReference>
<keyword evidence="7" id="KW-0520">NAD</keyword>
<dbReference type="InterPro" id="IPR044516">
    <property type="entry name" value="UXS-like"/>
</dbReference>
<comment type="subcellular location">
    <subcellularLocation>
        <location evidence="2">Golgi apparatus membrane</location>
        <topology evidence="2">Single-pass type II membrane protein</topology>
    </subcellularLocation>
    <subcellularLocation>
        <location evidence="12">Golgi apparatus</location>
        <location evidence="12">Golgi stack membrane</location>
    </subcellularLocation>
</comment>
<evidence type="ECO:0000256" key="4">
    <source>
        <dbReference type="ARBA" id="ARBA00022793"/>
    </source>
</evidence>
<protein>
    <submittedName>
        <fullName evidence="14">Epimerase</fullName>
    </submittedName>
</protein>
<evidence type="ECO:0000256" key="1">
    <source>
        <dbReference type="ARBA" id="ARBA00001911"/>
    </source>
</evidence>
<evidence type="ECO:0000256" key="9">
    <source>
        <dbReference type="ARBA" id="ARBA00023136"/>
    </source>
</evidence>